<dbReference type="Proteomes" id="UP000663508">
    <property type="component" value="Plasmid pVL1_1"/>
</dbReference>
<geneLocation type="plasmid" evidence="4 5">
    <name>pVL1_1</name>
</geneLocation>
<gene>
    <name evidence="4" type="ORF">mvi_61540</name>
</gene>
<dbReference type="PANTHER" id="PTHR10625">
    <property type="entry name" value="HISTONE DEACETYLASE HDAC1-RELATED"/>
    <property type="match status" value="1"/>
</dbReference>
<dbReference type="InterPro" id="IPR037138">
    <property type="entry name" value="His_deacetylse_dom_sf"/>
</dbReference>
<feature type="domain" description="Histone deacetylase" evidence="3">
    <location>
        <begin position="56"/>
        <end position="346"/>
    </location>
</feature>
<dbReference type="Pfam" id="PF00850">
    <property type="entry name" value="Hist_deacetyl"/>
    <property type="match status" value="1"/>
</dbReference>
<dbReference type="CDD" id="cd11599">
    <property type="entry name" value="HDAC_classII_2"/>
    <property type="match status" value="1"/>
</dbReference>
<dbReference type="GO" id="GO:0004407">
    <property type="term" value="F:histone deacetylase activity"/>
    <property type="evidence" value="ECO:0007669"/>
    <property type="project" value="TreeGrafter"/>
</dbReference>
<dbReference type="PANTHER" id="PTHR10625:SF10">
    <property type="entry name" value="HISTONE DEACETYLASE HDAC1"/>
    <property type="match status" value="1"/>
</dbReference>
<reference evidence="4" key="1">
    <citation type="submission" date="2020-11" db="EMBL/GenBank/DDBJ databases">
        <title>Complete genome sequence of a novel pathogenic Methylobacterium strain isolated from rice in Vietnam.</title>
        <authorList>
            <person name="Lai K."/>
            <person name="Okazaki S."/>
            <person name="Higashi K."/>
            <person name="Mori H."/>
            <person name="Toyoda A."/>
            <person name="Kurokawa K."/>
        </authorList>
    </citation>
    <scope>NUCLEOTIDE SEQUENCE</scope>
    <source>
        <strain evidence="4">VL1</strain>
        <plasmid evidence="4">pVL1_1</plasmid>
    </source>
</reference>
<dbReference type="GO" id="GO:0040029">
    <property type="term" value="P:epigenetic regulation of gene expression"/>
    <property type="evidence" value="ECO:0007669"/>
    <property type="project" value="TreeGrafter"/>
</dbReference>
<keyword evidence="4" id="KW-0614">Plasmid</keyword>
<dbReference type="InterPro" id="IPR023696">
    <property type="entry name" value="Ureohydrolase_dom_sf"/>
</dbReference>
<feature type="signal peptide" evidence="2">
    <location>
        <begin position="1"/>
        <end position="30"/>
    </location>
</feature>
<evidence type="ECO:0000259" key="3">
    <source>
        <dbReference type="Pfam" id="PF00850"/>
    </source>
</evidence>
<proteinExistence type="inferred from homology"/>
<dbReference type="InterPro" id="IPR006311">
    <property type="entry name" value="TAT_signal"/>
</dbReference>
<dbReference type="InterPro" id="IPR023801">
    <property type="entry name" value="His_deacetylse_dom"/>
</dbReference>
<name>A0A8H9C9X3_9HYPH</name>
<accession>A0A8H9C9X3</accession>
<comment type="similarity">
    <text evidence="1">Belongs to the histone deacetylase family.</text>
</comment>
<dbReference type="PRINTS" id="PR01270">
    <property type="entry name" value="HDASUPER"/>
</dbReference>
<protein>
    <submittedName>
        <fullName evidence="4">Acetoin utilization protein</fullName>
    </submittedName>
</protein>
<evidence type="ECO:0000256" key="1">
    <source>
        <dbReference type="ARBA" id="ARBA00005947"/>
    </source>
</evidence>
<dbReference type="InterPro" id="IPR000286">
    <property type="entry name" value="HDACs"/>
</dbReference>
<sequence length="351" mass="36506">MSGPDPVRPTRRGFAAGSAALALAAGPTRAAGPAAGRTLLITHPAFAGHEASPGNPERPARMRAVDDALTGPDFAALRREGAPMREDVEAAILRVHSAAHLQRMRVAAEESRAGPVHLDPDTVVSAGTWEAAMRAVGAGLRAVDAVMDRCSGVSNAFCQVRPPGHHAGRETAMGFCLFNAVAIAALHAKARHGAERVAVVDFDVHHGNGTQAIFLSDRDVFYGSTHRMPWFPGTGAASETGVGNVCNAPLGEGDDGGPFRAAWTGRILPALDEFRPDLILVSAGFDAHEGDPLGGLRLVEDDFAWVTRAIAAVAHSRCGGRIVSLLEGGYVLNALGRSSAAHVRVLAESAA</sequence>
<dbReference type="KEGG" id="mind:mvi_61540"/>
<dbReference type="PROSITE" id="PS51318">
    <property type="entry name" value="TAT"/>
    <property type="match status" value="1"/>
</dbReference>
<dbReference type="SUPFAM" id="SSF52768">
    <property type="entry name" value="Arginase/deacetylase"/>
    <property type="match status" value="1"/>
</dbReference>
<dbReference type="Gene3D" id="3.40.800.20">
    <property type="entry name" value="Histone deacetylase domain"/>
    <property type="match status" value="1"/>
</dbReference>
<dbReference type="RefSeq" id="WP_207183741.1">
    <property type="nucleotide sequence ID" value="NZ_AP024146.1"/>
</dbReference>
<evidence type="ECO:0000313" key="5">
    <source>
        <dbReference type="Proteomes" id="UP000663508"/>
    </source>
</evidence>
<evidence type="ECO:0000256" key="2">
    <source>
        <dbReference type="SAM" id="SignalP"/>
    </source>
</evidence>
<dbReference type="AlphaFoldDB" id="A0A8H9C9X3"/>
<evidence type="ECO:0000313" key="4">
    <source>
        <dbReference type="EMBL" id="BCM87693.1"/>
    </source>
</evidence>
<keyword evidence="2" id="KW-0732">Signal</keyword>
<feature type="chain" id="PRO_5034921920" evidence="2">
    <location>
        <begin position="31"/>
        <end position="351"/>
    </location>
</feature>
<dbReference type="EMBL" id="AP024146">
    <property type="protein sequence ID" value="BCM87693.1"/>
    <property type="molecule type" value="Genomic_DNA"/>
</dbReference>
<organism evidence="4 5">
    <name type="scientific">Methylobacterium indicum</name>
    <dbReference type="NCBI Taxonomy" id="1775910"/>
    <lineage>
        <taxon>Bacteria</taxon>
        <taxon>Pseudomonadati</taxon>
        <taxon>Pseudomonadota</taxon>
        <taxon>Alphaproteobacteria</taxon>
        <taxon>Hyphomicrobiales</taxon>
        <taxon>Methylobacteriaceae</taxon>
        <taxon>Methylobacterium</taxon>
    </lineage>
</organism>